<protein>
    <submittedName>
        <fullName evidence="2">Sporulation and spore germination</fullName>
    </submittedName>
</protein>
<name>A0A1G9AIJ7_9ACTN</name>
<feature type="domain" description="GerMN" evidence="1">
    <location>
        <begin position="214"/>
        <end position="304"/>
    </location>
</feature>
<dbReference type="SUPFAM" id="SSF82171">
    <property type="entry name" value="DPP6 N-terminal domain-like"/>
    <property type="match status" value="1"/>
</dbReference>
<dbReference type="OrthoDB" id="3226781at2"/>
<organism evidence="2 3">
    <name type="scientific">Nonomuraea maritima</name>
    <dbReference type="NCBI Taxonomy" id="683260"/>
    <lineage>
        <taxon>Bacteria</taxon>
        <taxon>Bacillati</taxon>
        <taxon>Actinomycetota</taxon>
        <taxon>Actinomycetes</taxon>
        <taxon>Streptosporangiales</taxon>
        <taxon>Streptosporangiaceae</taxon>
        <taxon>Nonomuraea</taxon>
    </lineage>
</organism>
<proteinExistence type="predicted"/>
<evidence type="ECO:0000313" key="3">
    <source>
        <dbReference type="Proteomes" id="UP000198683"/>
    </source>
</evidence>
<gene>
    <name evidence="2" type="ORF">SAMN05421874_106219</name>
</gene>
<dbReference type="AlphaFoldDB" id="A0A1G9AIJ7"/>
<dbReference type="InterPro" id="IPR019606">
    <property type="entry name" value="GerMN"/>
</dbReference>
<sequence length="576" mass="61885">MRRTERLGLVAAIMALLAWSGTGCTVIPPTGPVTLNDISAGDPLGKPFQRLIPIGPRPEWGIEDTIRGLQAAMAAYPDDSSVVLEYLTPTARATWSPAGPVTVIDDAFTVALPAPGDGSEIVQTVTLKGSSVATIKEDDSYVPAAGQWERPYELVKAKDGGYRVNALPQGLLLTSSDVERAYRSTNLYYLNRSTEDRLVVDRVRLRMKPGERFAQTVLERLLKPPTEALKDAVSTSFPIGTTIESVTSGEERVVINLSGPLDPLDLSAEDAVRAQIRYTLNNNDVAKGRTIELQVDGEQYSVDRPGSDEHWLDDSGDSAYYVSQGAIRYLGKDTSGAYVPGAAGEPRGGYSKFALSKESTALVAAVTSTGISMAPLTQGGRWQEVIHGEKLTAPTWHRDGSVWTYDRDADVLLRYDPAAGRGPQRVSAPKLDGLDVTRLRIARDGVRVAVTTGKNTVQVGALTGEGPGLVLGNLQLLTTTEVGFEITDVAWADDEHLLVLAQSKDGQILNEINVGDGETVGVPLKDRLESVTALDDRVLAAATTEKGTKILELNQDRQTWTPQIDSNAGTPLFPLG</sequence>
<dbReference type="PROSITE" id="PS51257">
    <property type="entry name" value="PROKAR_LIPOPROTEIN"/>
    <property type="match status" value="1"/>
</dbReference>
<evidence type="ECO:0000313" key="2">
    <source>
        <dbReference type="EMBL" id="SDK27179.1"/>
    </source>
</evidence>
<dbReference type="Proteomes" id="UP000198683">
    <property type="component" value="Unassembled WGS sequence"/>
</dbReference>
<dbReference type="RefSeq" id="WP_090763612.1">
    <property type="nucleotide sequence ID" value="NZ_FNFB01000006.1"/>
</dbReference>
<keyword evidence="3" id="KW-1185">Reference proteome</keyword>
<dbReference type="InterPro" id="IPR059026">
    <property type="entry name" value="LpqB_N"/>
</dbReference>
<evidence type="ECO:0000259" key="1">
    <source>
        <dbReference type="SMART" id="SM00909"/>
    </source>
</evidence>
<reference evidence="2 3" key="1">
    <citation type="submission" date="2016-10" db="EMBL/GenBank/DDBJ databases">
        <authorList>
            <person name="de Groot N.N."/>
        </authorList>
    </citation>
    <scope>NUCLEOTIDE SEQUENCE [LARGE SCALE GENOMIC DNA]</scope>
    <source>
        <strain evidence="2 3">CGMCC 4.5681</strain>
    </source>
</reference>
<dbReference type="STRING" id="683260.SAMN05421874_106219"/>
<accession>A0A1G9AIJ7</accession>
<dbReference type="EMBL" id="FNFB01000006">
    <property type="protein sequence ID" value="SDK27179.1"/>
    <property type="molecule type" value="Genomic_DNA"/>
</dbReference>
<dbReference type="Pfam" id="PF25976">
    <property type="entry name" value="LpqB_N"/>
    <property type="match status" value="1"/>
</dbReference>
<dbReference type="SMART" id="SM00909">
    <property type="entry name" value="Germane"/>
    <property type="match status" value="1"/>
</dbReference>
<dbReference type="Pfam" id="PF10647">
    <property type="entry name" value="Gmad1"/>
    <property type="match status" value="1"/>
</dbReference>
<dbReference type="Pfam" id="PF10646">
    <property type="entry name" value="Germane"/>
    <property type="match status" value="1"/>
</dbReference>
<dbReference type="InterPro" id="IPR018910">
    <property type="entry name" value="LpqB_C"/>
</dbReference>